<evidence type="ECO:0000256" key="6">
    <source>
        <dbReference type="SAM" id="Phobius"/>
    </source>
</evidence>
<dbReference type="FunCoup" id="D4H6K6">
    <property type="interactions" value="55"/>
</dbReference>
<dbReference type="AlphaFoldDB" id="D4H6K6"/>
<dbReference type="KEGG" id="dap:Dacet_2930"/>
<dbReference type="GO" id="GO:0005886">
    <property type="term" value="C:plasma membrane"/>
    <property type="evidence" value="ECO:0007669"/>
    <property type="project" value="UniProtKB-SubCell"/>
</dbReference>
<keyword evidence="7" id="KW-0732">Signal</keyword>
<dbReference type="EMBL" id="CP001968">
    <property type="protein sequence ID" value="ADD69680.1"/>
    <property type="molecule type" value="Genomic_DNA"/>
</dbReference>
<feature type="transmembrane region" description="Helical" evidence="6">
    <location>
        <begin position="244"/>
        <end position="262"/>
    </location>
</feature>
<evidence type="ECO:0000256" key="7">
    <source>
        <dbReference type="SAM" id="SignalP"/>
    </source>
</evidence>
<feature type="transmembrane region" description="Helical" evidence="6">
    <location>
        <begin position="64"/>
        <end position="85"/>
    </location>
</feature>
<evidence type="ECO:0000256" key="2">
    <source>
        <dbReference type="ARBA" id="ARBA00022475"/>
    </source>
</evidence>
<protein>
    <recommendedName>
        <fullName evidence="8">EamA domain-containing protein</fullName>
    </recommendedName>
</protein>
<keyword evidence="3 6" id="KW-0812">Transmembrane</keyword>
<feature type="transmembrane region" description="Helical" evidence="6">
    <location>
        <begin position="147"/>
        <end position="168"/>
    </location>
</feature>
<dbReference type="PANTHER" id="PTHR32322">
    <property type="entry name" value="INNER MEMBRANE TRANSPORTER"/>
    <property type="match status" value="1"/>
</dbReference>
<feature type="signal peptide" evidence="7">
    <location>
        <begin position="1"/>
        <end position="19"/>
    </location>
</feature>
<organism evidence="9 10">
    <name type="scientific">Denitrovibrio acetiphilus (strain DSM 12809 / NBRC 114555 / N2460)</name>
    <dbReference type="NCBI Taxonomy" id="522772"/>
    <lineage>
        <taxon>Bacteria</taxon>
        <taxon>Pseudomonadati</taxon>
        <taxon>Deferribacterota</taxon>
        <taxon>Deferribacteres</taxon>
        <taxon>Deferribacterales</taxon>
        <taxon>Geovibrionaceae</taxon>
        <taxon>Denitrovibrio</taxon>
    </lineage>
</organism>
<evidence type="ECO:0000313" key="10">
    <source>
        <dbReference type="Proteomes" id="UP000002012"/>
    </source>
</evidence>
<feature type="transmembrane region" description="Helical" evidence="6">
    <location>
        <begin position="213"/>
        <end position="232"/>
    </location>
</feature>
<feature type="transmembrane region" description="Helical" evidence="6">
    <location>
        <begin position="268"/>
        <end position="285"/>
    </location>
</feature>
<dbReference type="Pfam" id="PF00892">
    <property type="entry name" value="EamA"/>
    <property type="match status" value="2"/>
</dbReference>
<dbReference type="PaxDb" id="522772-Dacet_2930"/>
<evidence type="ECO:0000259" key="8">
    <source>
        <dbReference type="Pfam" id="PF00892"/>
    </source>
</evidence>
<dbReference type="STRING" id="522772.Dacet_2930"/>
<evidence type="ECO:0000256" key="4">
    <source>
        <dbReference type="ARBA" id="ARBA00022989"/>
    </source>
</evidence>
<keyword evidence="5 6" id="KW-0472">Membrane</keyword>
<feature type="transmembrane region" description="Helical" evidence="6">
    <location>
        <begin position="180"/>
        <end position="198"/>
    </location>
</feature>
<evidence type="ECO:0000256" key="5">
    <source>
        <dbReference type="ARBA" id="ARBA00023136"/>
    </source>
</evidence>
<dbReference type="eggNOG" id="COG0697">
    <property type="taxonomic scope" value="Bacteria"/>
</dbReference>
<comment type="subcellular location">
    <subcellularLocation>
        <location evidence="1">Cell membrane</location>
        <topology evidence="1">Multi-pass membrane protein</topology>
    </subcellularLocation>
</comment>
<evidence type="ECO:0000256" key="3">
    <source>
        <dbReference type="ARBA" id="ARBA00022692"/>
    </source>
</evidence>
<feature type="transmembrane region" description="Helical" evidence="6">
    <location>
        <begin position="118"/>
        <end position="135"/>
    </location>
</feature>
<keyword evidence="4 6" id="KW-1133">Transmembrane helix</keyword>
<dbReference type="SUPFAM" id="SSF103481">
    <property type="entry name" value="Multidrug resistance efflux transporter EmrE"/>
    <property type="match status" value="2"/>
</dbReference>
<feature type="transmembrane region" description="Helical" evidence="6">
    <location>
        <begin position="34"/>
        <end position="52"/>
    </location>
</feature>
<feature type="chain" id="PRO_5003057672" description="EamA domain-containing protein" evidence="7">
    <location>
        <begin position="20"/>
        <end position="287"/>
    </location>
</feature>
<dbReference type="InterPro" id="IPR050638">
    <property type="entry name" value="AA-Vitamin_Transporters"/>
</dbReference>
<dbReference type="InterPro" id="IPR037185">
    <property type="entry name" value="EmrE-like"/>
</dbReference>
<dbReference type="PANTHER" id="PTHR32322:SF18">
    <property type="entry name" value="S-ADENOSYLMETHIONINE_S-ADENOSYLHOMOCYSTEINE TRANSPORTER"/>
    <property type="match status" value="1"/>
</dbReference>
<dbReference type="InParanoid" id="D4H6K6"/>
<name>D4H6K6_DENA2</name>
<evidence type="ECO:0000256" key="1">
    <source>
        <dbReference type="ARBA" id="ARBA00004651"/>
    </source>
</evidence>
<dbReference type="Proteomes" id="UP000002012">
    <property type="component" value="Chromosome"/>
</dbReference>
<evidence type="ECO:0000313" key="9">
    <source>
        <dbReference type="EMBL" id="ADD69680.1"/>
    </source>
</evidence>
<gene>
    <name evidence="9" type="ordered locus">Dacet_2930</name>
</gene>
<feature type="domain" description="EamA" evidence="8">
    <location>
        <begin position="149"/>
        <end position="284"/>
    </location>
</feature>
<accession>D4H6K6</accession>
<sequence precursor="true">MGYFFALMATLFWSGNAVAARFLAETVPPISISFWRWAVALLICFPATYPAFRRNLPAVKEHWKYLTLLAFLGVALFNNLLYTAAQTTTAFNISVISTITPVVILIFSLFAGERLSRVNMTGFIIAVVGIAFLITDGNPLRIFQLRLVKGDIIMLGASAIFAGYTVLIRKKPVEITINTMVFFTFHAGFLMLLPFYLFSEFFIAPTPFGGKQVLGFVYIGLFASFVSFMCWTRAVTMIGAARSGAVYYSIPVFAGLLGYLILGEEIGLSDMLSMCLVGFGVYLTGKK</sequence>
<reference evidence="9 10" key="1">
    <citation type="journal article" date="2010" name="Stand. Genomic Sci.">
        <title>Complete genome sequence of Denitrovibrio acetiphilus type strain (N2460).</title>
        <authorList>
            <person name="Kiss H."/>
            <person name="Lang E."/>
            <person name="Lapidus A."/>
            <person name="Copeland A."/>
            <person name="Nolan M."/>
            <person name="Glavina Del Rio T."/>
            <person name="Chen F."/>
            <person name="Lucas S."/>
            <person name="Tice H."/>
            <person name="Cheng J.F."/>
            <person name="Han C."/>
            <person name="Goodwin L."/>
            <person name="Pitluck S."/>
            <person name="Liolios K."/>
            <person name="Pati A."/>
            <person name="Ivanova N."/>
            <person name="Mavromatis K."/>
            <person name="Chen A."/>
            <person name="Palaniappan K."/>
            <person name="Land M."/>
            <person name="Hauser L."/>
            <person name="Chang Y.J."/>
            <person name="Jeffries C.D."/>
            <person name="Detter J.C."/>
            <person name="Brettin T."/>
            <person name="Spring S."/>
            <person name="Rohde M."/>
            <person name="Goker M."/>
            <person name="Woyke T."/>
            <person name="Bristow J."/>
            <person name="Eisen J.A."/>
            <person name="Markowitz V."/>
            <person name="Hugenholtz P."/>
            <person name="Kyrpides N.C."/>
            <person name="Klenk H.P."/>
        </authorList>
    </citation>
    <scope>NUCLEOTIDE SEQUENCE [LARGE SCALE GENOMIC DNA]</scope>
    <source>
        <strain evidence="10">DSM 12809 / NBRC 114555 / N2460</strain>
    </source>
</reference>
<feature type="transmembrane region" description="Helical" evidence="6">
    <location>
        <begin position="91"/>
        <end position="111"/>
    </location>
</feature>
<feature type="domain" description="EamA" evidence="8">
    <location>
        <begin position="1"/>
        <end position="134"/>
    </location>
</feature>
<dbReference type="OrthoDB" id="5186724at2"/>
<dbReference type="InterPro" id="IPR000620">
    <property type="entry name" value="EamA_dom"/>
</dbReference>
<keyword evidence="2" id="KW-1003">Cell membrane</keyword>
<keyword evidence="10" id="KW-1185">Reference proteome</keyword>
<dbReference type="HOGENOM" id="CLU_033863_4_4_0"/>
<dbReference type="RefSeq" id="WP_013012165.1">
    <property type="nucleotide sequence ID" value="NC_013943.1"/>
</dbReference>
<proteinExistence type="predicted"/>